<gene>
    <name evidence="2" type="ORF">Z517_04743</name>
</gene>
<dbReference type="HOGENOM" id="CLU_025796_0_0_1"/>
<evidence type="ECO:0000256" key="1">
    <source>
        <dbReference type="SAM" id="Phobius"/>
    </source>
</evidence>
<dbReference type="Proteomes" id="UP000053029">
    <property type="component" value="Unassembled WGS sequence"/>
</dbReference>
<keyword evidence="1" id="KW-0472">Membrane</keyword>
<organism evidence="2 3">
    <name type="scientific">Fonsecaea pedrosoi CBS 271.37</name>
    <dbReference type="NCBI Taxonomy" id="1442368"/>
    <lineage>
        <taxon>Eukaryota</taxon>
        <taxon>Fungi</taxon>
        <taxon>Dikarya</taxon>
        <taxon>Ascomycota</taxon>
        <taxon>Pezizomycotina</taxon>
        <taxon>Eurotiomycetes</taxon>
        <taxon>Chaetothyriomycetidae</taxon>
        <taxon>Chaetothyriales</taxon>
        <taxon>Herpotrichiellaceae</taxon>
        <taxon>Fonsecaea</taxon>
    </lineage>
</organism>
<dbReference type="EMBL" id="KN846971">
    <property type="protein sequence ID" value="KIW81717.1"/>
    <property type="molecule type" value="Genomic_DNA"/>
</dbReference>
<feature type="transmembrane region" description="Helical" evidence="1">
    <location>
        <begin position="550"/>
        <end position="570"/>
    </location>
</feature>
<evidence type="ECO:0000313" key="2">
    <source>
        <dbReference type="EMBL" id="KIW81717.1"/>
    </source>
</evidence>
<name>A0A0D2F4V1_9EURO</name>
<dbReference type="STRING" id="1442368.A0A0D2F4V1"/>
<dbReference type="GeneID" id="25304233"/>
<proteinExistence type="predicted"/>
<dbReference type="RefSeq" id="XP_013285525.1">
    <property type="nucleotide sequence ID" value="XM_013430071.1"/>
</dbReference>
<reference evidence="2 3" key="1">
    <citation type="submission" date="2015-01" db="EMBL/GenBank/DDBJ databases">
        <title>The Genome Sequence of Fonsecaea pedrosoi CBS 271.37.</title>
        <authorList>
            <consortium name="The Broad Institute Genomics Platform"/>
            <person name="Cuomo C."/>
            <person name="de Hoog S."/>
            <person name="Gorbushina A."/>
            <person name="Stielow B."/>
            <person name="Teixiera M."/>
            <person name="Abouelleil A."/>
            <person name="Chapman S.B."/>
            <person name="Priest M."/>
            <person name="Young S.K."/>
            <person name="Wortman J."/>
            <person name="Nusbaum C."/>
            <person name="Birren B."/>
        </authorList>
    </citation>
    <scope>NUCLEOTIDE SEQUENCE [LARGE SCALE GENOMIC DNA]</scope>
    <source>
        <strain evidence="2 3">CBS 271.37</strain>
    </source>
</reference>
<sequence length="620" mass="71760">MGKRKLQQKEFGDRGQSDIKPLRYALPITALRSWPKIFRRRRNIQLGVENKSHVTGRAESGEDEIDDMIRIFMREPEESLGCLPRADRIEEFCFGMSIDSLRKADVKQDETRVIAWLDDRNLDCPLEPSEAHCQPLTAYELFRQLEQPRFPSAGLLTAPVTGNRTTLGDADRRLIFITNLDRYSIYALVRTASTHQATALRGALYHHLEFEASLELAARMEGFPMFRLAFHLPFFAVRTSETPQTDCRRDRNKIPLRRRQDISFLNWQADAPSIYLYDAQVSCVITGFDWTRWIAWLFIDTYYFDPGDESEEDVSEYYEDGLSPAGMRADPLTYGLLDADKPIWDPEDYFLTVLKTRFAQVKREWKGVVTKLKSSFRHHHSTHQYRLWSPASGDAERESSHGEELRRSLDWVLLFMHLAKEVNETLSKTLKAYEPFCSRRAGDFVGGLRFPPEHKLLPSIQETFDELCQLRETLDHLLDRCGQYTKELEFKLNLEVREMNTQQLRLALEANRIAEDNKGFSWIILIYVTPLALTSSVFSMQPTVIPVPPTFGWFLALIAILFCVGFLVLTTWFCRWGQVLALTWQYYCAVSCLLRMPRRKRHIPTDEETGSSTTSEGSSV</sequence>
<keyword evidence="1" id="KW-0812">Transmembrane</keyword>
<dbReference type="VEuPathDB" id="FungiDB:Z517_04743"/>
<dbReference type="OrthoDB" id="10071171at2759"/>
<feature type="transmembrane region" description="Helical" evidence="1">
    <location>
        <begin position="519"/>
        <end position="538"/>
    </location>
</feature>
<dbReference type="AlphaFoldDB" id="A0A0D2F4V1"/>
<protein>
    <submittedName>
        <fullName evidence="2">Unplaced genomic scaffold supercont1.3, whole genome shotgun sequence</fullName>
    </submittedName>
</protein>
<keyword evidence="3" id="KW-1185">Reference proteome</keyword>
<evidence type="ECO:0000313" key="3">
    <source>
        <dbReference type="Proteomes" id="UP000053029"/>
    </source>
</evidence>
<keyword evidence="1" id="KW-1133">Transmembrane helix</keyword>
<accession>A0A0D2F4V1</accession>